<protein>
    <submittedName>
        <fullName evidence="1">Uncharacterized protein</fullName>
    </submittedName>
</protein>
<comment type="caution">
    <text evidence="1">The sequence shown here is derived from an EMBL/GenBank/DDBJ whole genome shotgun (WGS) entry which is preliminary data.</text>
</comment>
<gene>
    <name evidence="1" type="ORF">M9H77_26308</name>
</gene>
<evidence type="ECO:0000313" key="2">
    <source>
        <dbReference type="Proteomes" id="UP001060085"/>
    </source>
</evidence>
<name>A0ACC0AB54_CATRO</name>
<keyword evidence="2" id="KW-1185">Reference proteome</keyword>
<dbReference type="EMBL" id="CM044706">
    <property type="protein sequence ID" value="KAI5657515.1"/>
    <property type="molecule type" value="Genomic_DNA"/>
</dbReference>
<proteinExistence type="predicted"/>
<organism evidence="1 2">
    <name type="scientific">Catharanthus roseus</name>
    <name type="common">Madagascar periwinkle</name>
    <name type="synonym">Vinca rosea</name>
    <dbReference type="NCBI Taxonomy" id="4058"/>
    <lineage>
        <taxon>Eukaryota</taxon>
        <taxon>Viridiplantae</taxon>
        <taxon>Streptophyta</taxon>
        <taxon>Embryophyta</taxon>
        <taxon>Tracheophyta</taxon>
        <taxon>Spermatophyta</taxon>
        <taxon>Magnoliopsida</taxon>
        <taxon>eudicotyledons</taxon>
        <taxon>Gunneridae</taxon>
        <taxon>Pentapetalae</taxon>
        <taxon>asterids</taxon>
        <taxon>lamiids</taxon>
        <taxon>Gentianales</taxon>
        <taxon>Apocynaceae</taxon>
        <taxon>Rauvolfioideae</taxon>
        <taxon>Vinceae</taxon>
        <taxon>Catharanthinae</taxon>
        <taxon>Catharanthus</taxon>
    </lineage>
</organism>
<accession>A0ACC0AB54</accession>
<dbReference type="Proteomes" id="UP001060085">
    <property type="component" value="Linkage Group LG06"/>
</dbReference>
<reference evidence="2" key="1">
    <citation type="journal article" date="2023" name="Nat. Plants">
        <title>Single-cell RNA sequencing provides a high-resolution roadmap for understanding the multicellular compartmentation of specialized metabolism.</title>
        <authorList>
            <person name="Sun S."/>
            <person name="Shen X."/>
            <person name="Li Y."/>
            <person name="Li Y."/>
            <person name="Wang S."/>
            <person name="Li R."/>
            <person name="Zhang H."/>
            <person name="Shen G."/>
            <person name="Guo B."/>
            <person name="Wei J."/>
            <person name="Xu J."/>
            <person name="St-Pierre B."/>
            <person name="Chen S."/>
            <person name="Sun C."/>
        </authorList>
    </citation>
    <scope>NUCLEOTIDE SEQUENCE [LARGE SCALE GENOMIC DNA]</scope>
</reference>
<evidence type="ECO:0000313" key="1">
    <source>
        <dbReference type="EMBL" id="KAI5657515.1"/>
    </source>
</evidence>
<sequence>MLAPHVTGIAALLKSAHPNRSPSAIISALENMRVMAQSLFTYAHQELREFAYWNLTVGEENILAISFHDEEANLDYNTRTLLIKYSSQALNQLIYAMYPDLIASYNDIYYLRE</sequence>